<dbReference type="AlphaFoldDB" id="A0A5J6MIE0"/>
<keyword evidence="2" id="KW-1185">Reference proteome</keyword>
<dbReference type="EMBL" id="CP042906">
    <property type="protein sequence ID" value="QEX16921.1"/>
    <property type="molecule type" value="Genomic_DNA"/>
</dbReference>
<organism evidence="1 2">
    <name type="scientific">Hypericibacter terrae</name>
    <dbReference type="NCBI Taxonomy" id="2602015"/>
    <lineage>
        <taxon>Bacteria</taxon>
        <taxon>Pseudomonadati</taxon>
        <taxon>Pseudomonadota</taxon>
        <taxon>Alphaproteobacteria</taxon>
        <taxon>Rhodospirillales</taxon>
        <taxon>Dongiaceae</taxon>
        <taxon>Hypericibacter</taxon>
    </lineage>
</organism>
<protein>
    <submittedName>
        <fullName evidence="1">Uncharacterized protein</fullName>
    </submittedName>
</protein>
<proteinExistence type="predicted"/>
<accession>A0A5J6MIE0</accession>
<reference evidence="1 2" key="1">
    <citation type="submission" date="2019-08" db="EMBL/GenBank/DDBJ databases">
        <title>Hyperibacter terrae gen. nov., sp. nov. and Hyperibacter viscosus sp. nov., two new members in the family Rhodospirillaceae isolated from the rhizosphere of Hypericum perforatum.</title>
        <authorList>
            <person name="Noviana Z."/>
        </authorList>
    </citation>
    <scope>NUCLEOTIDE SEQUENCE [LARGE SCALE GENOMIC DNA]</scope>
    <source>
        <strain evidence="1 2">R5913</strain>
    </source>
</reference>
<gene>
    <name evidence="1" type="ORF">FRZ44_22160</name>
</gene>
<dbReference type="KEGG" id="htq:FRZ44_22160"/>
<evidence type="ECO:0000313" key="2">
    <source>
        <dbReference type="Proteomes" id="UP000326202"/>
    </source>
</evidence>
<evidence type="ECO:0000313" key="1">
    <source>
        <dbReference type="EMBL" id="QEX16921.1"/>
    </source>
</evidence>
<name>A0A5J6MIE0_9PROT</name>
<dbReference type="Proteomes" id="UP000326202">
    <property type="component" value="Chromosome"/>
</dbReference>
<sequence>MASNHPGHRRETRRESLRIAFLAALFALGGCMTDGQPPDSRLGQTHEYWDDYSVIHPYDVRNPRGSPIDFDR</sequence>